<name>A0A1S7LGZ7_MAGMO</name>
<reference evidence="2" key="1">
    <citation type="submission" date="2015-04" db="EMBL/GenBank/DDBJ databases">
        <authorList>
            <person name="Syromyatnikov M.Y."/>
            <person name="Popov V.N."/>
        </authorList>
    </citation>
    <scope>NUCLEOTIDE SEQUENCE</scope>
    <source>
        <strain evidence="2">MO-1</strain>
    </source>
</reference>
<dbReference type="AlphaFoldDB" id="A0A1S7LGZ7"/>
<gene>
    <name evidence="2" type="ORF">MAGMO_1145</name>
</gene>
<dbReference type="InterPro" id="IPR048551">
    <property type="entry name" value="DACNV"/>
</dbReference>
<accession>A0A1S7LGZ7</accession>
<feature type="domain" description="Probable sensor" evidence="1">
    <location>
        <begin position="48"/>
        <end position="132"/>
    </location>
</feature>
<dbReference type="Pfam" id="PF21751">
    <property type="entry name" value="DACNV"/>
    <property type="match status" value="1"/>
</dbReference>
<dbReference type="EMBL" id="LO017727">
    <property type="protein sequence ID" value="CRH05339.1"/>
    <property type="molecule type" value="Genomic_DNA"/>
</dbReference>
<protein>
    <recommendedName>
        <fullName evidence="1">Probable sensor domain-containing protein</fullName>
    </recommendedName>
</protein>
<evidence type="ECO:0000313" key="2">
    <source>
        <dbReference type="EMBL" id="CRH05339.1"/>
    </source>
</evidence>
<organism evidence="2">
    <name type="scientific">Magnetococcus massalia (strain MO-1)</name>
    <dbReference type="NCBI Taxonomy" id="451514"/>
    <lineage>
        <taxon>Bacteria</taxon>
        <taxon>Pseudomonadati</taxon>
        <taxon>Pseudomonadota</taxon>
        <taxon>Magnetococcia</taxon>
        <taxon>Magnetococcales</taxon>
        <taxon>Magnetococcaceae</taxon>
        <taxon>Magnetococcus</taxon>
    </lineage>
</organism>
<proteinExistence type="predicted"/>
<sequence>MLRTSSLDDVWGFSVLFDHHIIEQVISLWNRTDGSRSGLRFDHVKWAMETVFLAGLKREEDHPVQVSVALLEPDFEIDHGSPGDNVAMRLARRLPFTVDSLVKLAPAYDPTTTSIMVSINPDDADQLEIHGALFSSRRGRTRFDIEPFSQAPPEALIISTQKTGALSVFRGGTVIARFNTGRFSEPTPTPFSSSLIGWGLLRGVKAQEEFRRNGILYWEHYRDFIDRLLVEASRRGHGGTVVWLPGNRLATGRDWINEKYVLEDVQEGASLLEALCSLEALRHDTEVARRRGDEGAADIMVVTRTIHEVKRRVVEHIEMLAHLTRVDGALILDDRLRPLSYGSILEAPAWTGKTLYGPDNDGYPHFHVDLTQYGTRHSSAVGFIGKIPDAVAFVLSQDGPVAGITGKDRDALYWWPDCLSNIWAV</sequence>
<evidence type="ECO:0000259" key="1">
    <source>
        <dbReference type="Pfam" id="PF21751"/>
    </source>
</evidence>